<dbReference type="OrthoDB" id="9816273at2"/>
<organism evidence="2 3">
    <name type="scientific">Pseudidiomarina woesei</name>
    <dbReference type="NCBI Taxonomy" id="1381080"/>
    <lineage>
        <taxon>Bacteria</taxon>
        <taxon>Pseudomonadati</taxon>
        <taxon>Pseudomonadota</taxon>
        <taxon>Gammaproteobacteria</taxon>
        <taxon>Alteromonadales</taxon>
        <taxon>Idiomarinaceae</taxon>
        <taxon>Pseudidiomarina</taxon>
    </lineage>
</organism>
<evidence type="ECO:0000313" key="2">
    <source>
        <dbReference type="EMBL" id="CUA87618.1"/>
    </source>
</evidence>
<dbReference type="InterPro" id="IPR009875">
    <property type="entry name" value="PilZ_domain"/>
</dbReference>
<dbReference type="EMBL" id="CYHB01000005">
    <property type="protein sequence ID" value="CUA87618.1"/>
    <property type="molecule type" value="Genomic_DNA"/>
</dbReference>
<name>A0A0K6H9G3_9GAMM</name>
<dbReference type="Proteomes" id="UP000182598">
    <property type="component" value="Unassembled WGS sequence"/>
</dbReference>
<reference evidence="3" key="1">
    <citation type="submission" date="2015-08" db="EMBL/GenBank/DDBJ databases">
        <authorList>
            <person name="Varghese N."/>
        </authorList>
    </citation>
    <scope>NUCLEOTIDE SEQUENCE [LARGE SCALE GENOMIC DNA]</scope>
    <source>
        <strain evidence="3">DSM 27808</strain>
    </source>
</reference>
<evidence type="ECO:0000313" key="3">
    <source>
        <dbReference type="Proteomes" id="UP000182598"/>
    </source>
</evidence>
<dbReference type="RefSeq" id="WP_055439504.1">
    <property type="nucleotide sequence ID" value="NZ_CYHB01000005.1"/>
</dbReference>
<dbReference type="PANTHER" id="PTHR43155">
    <property type="entry name" value="CYCLIC DI-GMP PHOSPHODIESTERASE PA4108-RELATED"/>
    <property type="match status" value="1"/>
</dbReference>
<dbReference type="SUPFAM" id="SSF141371">
    <property type="entry name" value="PilZ domain-like"/>
    <property type="match status" value="1"/>
</dbReference>
<evidence type="ECO:0000259" key="1">
    <source>
        <dbReference type="PROSITE" id="PS51832"/>
    </source>
</evidence>
<feature type="domain" description="HD-GYP" evidence="1">
    <location>
        <begin position="320"/>
        <end position="517"/>
    </location>
</feature>
<gene>
    <name evidence="2" type="ORF">Ga0061064_1860</name>
</gene>
<dbReference type="AlphaFoldDB" id="A0A0K6H9G3"/>
<dbReference type="GO" id="GO:0035438">
    <property type="term" value="F:cyclic-di-GMP binding"/>
    <property type="evidence" value="ECO:0007669"/>
    <property type="project" value="InterPro"/>
</dbReference>
<sequence>MSEAGQAAQAAENEFTPINSVVELATYYDALSQPGVAVLTLVGAGEKDHPVVLVEQLEEDYLLFDLTAIRDVAPPLRRGGKFILSGFTPGGLVRTNPMSIREFTTVESRLLAYADWPTEIHVKQRRASFRASLRIGMNVGVHVRSKDNDKEELVELQGDLKDLSATGCLAEFFMQDGVSRVLPDIATEIELYFPNGTSFEVKAKVRHLKTDNDRQVLAVGFEFEDVSKPQEREIWGYVREIEREASRSAGNGDSRSESELFRVRDENDKKLSRRHGHTYATPMARKMARIAGYLDSQMVVMKQGQQVNSSQLSLHADRILDMLEDDRQETLFSVHCIHRESRWVKHGLAVAVRLADLLNAAKMPRDLRKAVVAAAMVHDLGKGTLPPEIWRATTLSTDVYEEMQSHVEAILEKLENVKWLAPVVRDNVIAQINERLDGSGYPNGLKDKQLGQLARAAAVVDAIDAIQRNRPDRPAMSPVAAAKSMQTRTDQFDEAWVKRYIAHFGPLPIGSLLRFEKGQFGWVVGLDAKKRVNRIRISPHKLAPDDKLGPPIEGAALAEFGRIRDVLVPES</sequence>
<dbReference type="Gene3D" id="1.10.3210.10">
    <property type="entry name" value="Hypothetical protein af1432"/>
    <property type="match status" value="1"/>
</dbReference>
<dbReference type="SMART" id="SM00471">
    <property type="entry name" value="HDc"/>
    <property type="match status" value="1"/>
</dbReference>
<keyword evidence="3" id="KW-1185">Reference proteome</keyword>
<proteinExistence type="predicted"/>
<dbReference type="Pfam" id="PF13487">
    <property type="entry name" value="HD_5"/>
    <property type="match status" value="1"/>
</dbReference>
<dbReference type="InterPro" id="IPR037522">
    <property type="entry name" value="HD_GYP_dom"/>
</dbReference>
<dbReference type="Gene3D" id="2.40.10.220">
    <property type="entry name" value="predicted glycosyltransferase like domains"/>
    <property type="match status" value="1"/>
</dbReference>
<dbReference type="SUPFAM" id="SSF109604">
    <property type="entry name" value="HD-domain/PDEase-like"/>
    <property type="match status" value="1"/>
</dbReference>
<dbReference type="CDD" id="cd00077">
    <property type="entry name" value="HDc"/>
    <property type="match status" value="1"/>
</dbReference>
<dbReference type="Pfam" id="PF07238">
    <property type="entry name" value="PilZ"/>
    <property type="match status" value="1"/>
</dbReference>
<dbReference type="PANTHER" id="PTHR43155:SF2">
    <property type="entry name" value="CYCLIC DI-GMP PHOSPHODIESTERASE PA4108"/>
    <property type="match status" value="1"/>
</dbReference>
<accession>A0A0K6H9G3</accession>
<dbReference type="InterPro" id="IPR003607">
    <property type="entry name" value="HD/PDEase_dom"/>
</dbReference>
<dbReference type="GO" id="GO:0008081">
    <property type="term" value="F:phosphoric diester hydrolase activity"/>
    <property type="evidence" value="ECO:0007669"/>
    <property type="project" value="UniProtKB-ARBA"/>
</dbReference>
<protein>
    <submittedName>
        <fullName evidence="2">HD-GYP domain, c-di-GMP phosphodiesterase class II (Or its inactivated variant)</fullName>
    </submittedName>
</protein>
<dbReference type="PROSITE" id="PS51832">
    <property type="entry name" value="HD_GYP"/>
    <property type="match status" value="1"/>
</dbReference>